<evidence type="ECO:0000313" key="2">
    <source>
        <dbReference type="Proteomes" id="UP000191342"/>
    </source>
</evidence>
<keyword evidence="2" id="KW-1185">Reference proteome</keyword>
<accession>A0A1V6SBD5</accession>
<reference evidence="2" key="1">
    <citation type="journal article" date="2017" name="Nat. Microbiol.">
        <title>Global analysis of biosynthetic gene clusters reveals vast potential of secondary metabolite production in Penicillium species.</title>
        <authorList>
            <person name="Nielsen J.C."/>
            <person name="Grijseels S."/>
            <person name="Prigent S."/>
            <person name="Ji B."/>
            <person name="Dainat J."/>
            <person name="Nielsen K.F."/>
            <person name="Frisvad J.C."/>
            <person name="Workman M."/>
            <person name="Nielsen J."/>
        </authorList>
    </citation>
    <scope>NUCLEOTIDE SEQUENCE [LARGE SCALE GENOMIC DNA]</scope>
    <source>
        <strain evidence="2">IBT 14082</strain>
    </source>
</reference>
<protein>
    <submittedName>
        <fullName evidence="1">Uncharacterized protein</fullName>
    </submittedName>
</protein>
<name>A0A1V6SBD5_9EURO</name>
<sequence>MSSALLGTDVSVSRLVRARVLAPRLSGLACRPDLACWLDLGIWPELGVLVGTLDELSVIEALGPLPPGLSSLVLVDSVLASLSTFERYAGTRWCLSLACARACTLSISP</sequence>
<dbReference type="Proteomes" id="UP000191342">
    <property type="component" value="Unassembled WGS sequence"/>
</dbReference>
<organism evidence="1 2">
    <name type="scientific">Penicillium flavigenum</name>
    <dbReference type="NCBI Taxonomy" id="254877"/>
    <lineage>
        <taxon>Eukaryota</taxon>
        <taxon>Fungi</taxon>
        <taxon>Dikarya</taxon>
        <taxon>Ascomycota</taxon>
        <taxon>Pezizomycotina</taxon>
        <taxon>Eurotiomycetes</taxon>
        <taxon>Eurotiomycetidae</taxon>
        <taxon>Eurotiales</taxon>
        <taxon>Aspergillaceae</taxon>
        <taxon>Penicillium</taxon>
    </lineage>
</organism>
<gene>
    <name evidence="1" type="ORF">PENFLA_c078G01069</name>
</gene>
<proteinExistence type="predicted"/>
<comment type="caution">
    <text evidence="1">The sequence shown here is derived from an EMBL/GenBank/DDBJ whole genome shotgun (WGS) entry which is preliminary data.</text>
</comment>
<dbReference type="AlphaFoldDB" id="A0A1V6SBD5"/>
<dbReference type="EMBL" id="MLQL01000078">
    <property type="protein sequence ID" value="OQE11196.1"/>
    <property type="molecule type" value="Genomic_DNA"/>
</dbReference>
<evidence type="ECO:0000313" key="1">
    <source>
        <dbReference type="EMBL" id="OQE11196.1"/>
    </source>
</evidence>